<dbReference type="PROSITE" id="PS00107">
    <property type="entry name" value="PROTEIN_KINASE_ATP"/>
    <property type="match status" value="1"/>
</dbReference>
<dbReference type="SMART" id="SM00219">
    <property type="entry name" value="TyrKc"/>
    <property type="match status" value="1"/>
</dbReference>
<organism evidence="21">
    <name type="scientific">Amphimedon queenslandica</name>
    <name type="common">Sponge</name>
    <dbReference type="NCBI Taxonomy" id="400682"/>
    <lineage>
        <taxon>Eukaryota</taxon>
        <taxon>Metazoa</taxon>
        <taxon>Porifera</taxon>
        <taxon>Demospongiae</taxon>
        <taxon>Heteroscleromorpha</taxon>
        <taxon>Haplosclerida</taxon>
        <taxon>Niphatidae</taxon>
        <taxon>Amphimedon</taxon>
    </lineage>
</organism>
<feature type="chain" id="PRO_5012168777" description="receptor protein-tyrosine kinase" evidence="18">
    <location>
        <begin position="23"/>
        <end position="1160"/>
    </location>
</feature>
<evidence type="ECO:0000256" key="10">
    <source>
        <dbReference type="ARBA" id="ARBA00023137"/>
    </source>
</evidence>
<evidence type="ECO:0000256" key="13">
    <source>
        <dbReference type="ARBA" id="ARBA00023180"/>
    </source>
</evidence>
<dbReference type="Gene3D" id="2.60.40.10">
    <property type="entry name" value="Immunoglobulins"/>
    <property type="match status" value="1"/>
</dbReference>
<evidence type="ECO:0000256" key="8">
    <source>
        <dbReference type="ARBA" id="ARBA00022989"/>
    </source>
</evidence>
<dbReference type="PANTHER" id="PTHR24416">
    <property type="entry name" value="TYROSINE-PROTEIN KINASE RECEPTOR"/>
    <property type="match status" value="1"/>
</dbReference>
<dbReference type="eggNOG" id="KOG0200">
    <property type="taxonomic scope" value="Eukaryota"/>
</dbReference>
<keyword evidence="3" id="KW-0808">Transferase</keyword>
<dbReference type="PROSITE" id="PS00109">
    <property type="entry name" value="PROTEIN_KINASE_TYR"/>
    <property type="match status" value="1"/>
</dbReference>
<dbReference type="InterPro" id="IPR011009">
    <property type="entry name" value="Kinase-like_dom_sf"/>
</dbReference>
<evidence type="ECO:0000256" key="1">
    <source>
        <dbReference type="ARBA" id="ARBA00004167"/>
    </source>
</evidence>
<feature type="transmembrane region" description="Helical" evidence="17">
    <location>
        <begin position="504"/>
        <end position="528"/>
    </location>
</feature>
<dbReference type="PANTHER" id="PTHR24416:SF600">
    <property type="entry name" value="PDGF- AND VEGF-RECEPTOR RELATED, ISOFORM J"/>
    <property type="match status" value="1"/>
</dbReference>
<evidence type="ECO:0000256" key="4">
    <source>
        <dbReference type="ARBA" id="ARBA00022692"/>
    </source>
</evidence>
<dbReference type="InterPro" id="IPR020635">
    <property type="entry name" value="Tyr_kinase_cat_dom"/>
</dbReference>
<keyword evidence="10" id="KW-0829">Tyrosine-protein kinase</keyword>
<dbReference type="SUPFAM" id="SSF56112">
    <property type="entry name" value="Protein kinase-like (PK-like)"/>
    <property type="match status" value="1"/>
</dbReference>
<dbReference type="STRING" id="400682.A0A1X7VNB5"/>
<dbReference type="GO" id="GO:0004714">
    <property type="term" value="F:transmembrane receptor protein tyrosine kinase activity"/>
    <property type="evidence" value="ECO:0007669"/>
    <property type="project" value="UniProtKB-EC"/>
</dbReference>
<evidence type="ECO:0000256" key="7">
    <source>
        <dbReference type="ARBA" id="ARBA00022840"/>
    </source>
</evidence>
<dbReference type="OrthoDB" id="122279at2759"/>
<feature type="compositionally biased region" description="Low complexity" evidence="16">
    <location>
        <begin position="911"/>
        <end position="921"/>
    </location>
</feature>
<dbReference type="InterPro" id="IPR050122">
    <property type="entry name" value="RTK"/>
</dbReference>
<feature type="binding site" evidence="15">
    <location>
        <position position="659"/>
    </location>
    <ligand>
        <name>ATP</name>
        <dbReference type="ChEBI" id="CHEBI:30616"/>
    </ligand>
</feature>
<dbReference type="InParanoid" id="A0A1X7VNB5"/>
<keyword evidence="18" id="KW-0732">Signal</keyword>
<evidence type="ECO:0000256" key="14">
    <source>
        <dbReference type="ARBA" id="ARBA00051243"/>
    </source>
</evidence>
<evidence type="ECO:0000256" key="5">
    <source>
        <dbReference type="ARBA" id="ARBA00022741"/>
    </source>
</evidence>
<evidence type="ECO:0000256" key="6">
    <source>
        <dbReference type="ARBA" id="ARBA00022777"/>
    </source>
</evidence>
<sequence length="1160" mass="126479">MRASLGAVALSLLVLVIQEAEGSCQGEFNITRYNMAKDYSLNVTASFSSDGSVLSLSCTVTNGASLQPGQELVWTEGGIEIQDGTIGYSVHQSTTSSLLTISITDGLQYGEYGCQCHNRHNYTHNSLSKLIATGSFIQHCSNLNTTVAIPDTASSPTITTHYVSVPGQSVSIICNQSGSVLARESGGILEEVTNTFSVSSPGHQGKFVCIKAGTVVEIHYVVIEGYRPIRLIFPTTGVGTLLLPFSVGSTSPPTLCGIYSPIPLQSFRMVFRSGEAVVGGLSFIYSSSGPLGEDLWRASLVPNKGNNDILESLDLNCRVQTVWETVTSERYKVDFEESDTAPIPSVCVTASVTPPSPFLPGSSFTIQCTIQYDIEPDVNLHIIHTTDDGLYTELDNFPLSSCDGLHQTRVCSYTIDNALRLTSDGNYSCNFSGVIDTIPVSVLEIEYSSTISPPLLSSTIIASSSSNDISTTPVILSTSSSTGIISYVNPTSGTNGSQVNNTTLLSVSLSLAFLLVVLILSGFGLIFLSKTCSKRKRRKRRESVRDGPIEIPARPLFTFQQSLTGFDEALLNSLKANDMESVSISLASASPSLLNQLRPSMISRMMAECLQELHSSDWYVPYHKLSFEGELGSGAFGTVKKARVAGIKGDTNEKVVAVKMLKCLPSEEDMRDIITEFNILKHVGRHDNIVGLLGASEHNGQLLVIVEYCSGGNLLQHLRKKRQDSLDPLTTLKQIKMALQVSRGMAFLSTQKCVHRDLAARNILLDHEGTLKVADFGLARETLYSIYTKTSKGKIPFKWMSPESIFDKIYTTKSDVWSFGVLLMEIITLGQTPYPGKTVDEVIECLRSKKTMTKPQSCPIKVYDIMRQCWQFDPKLRPSFHELITILEQFLADYRPESPSYIEPVDIDEGVSTSNDTNSPSPVSPNPPLCQLHNDSLDSGHQELPSIHEMYSALMSCDPELAEELHKLCLDCQRRCLNTYYCNYISVSSETSCSSEDSTGSVKIYTRLGGEKGGDSKNLKPRNIRFGKYSFCRSCRYLATPSANAGNFLKVDDGVTSKKGQREPSYLSLIGSDQGGPSPIHYVTQAPLSHSISIQISNGGKEIDSSPSKQSFVSIKTPLSLSPRRNGTEMEGHHGLLKGQCQVLWDTQSTTSGGYIQTVV</sequence>
<dbReference type="InterPro" id="IPR007110">
    <property type="entry name" value="Ig-like_dom"/>
</dbReference>
<dbReference type="SUPFAM" id="SSF48726">
    <property type="entry name" value="Immunoglobulin"/>
    <property type="match status" value="1"/>
</dbReference>
<dbReference type="Gene3D" id="1.10.510.10">
    <property type="entry name" value="Transferase(Phosphotransferase) domain 1"/>
    <property type="match status" value="1"/>
</dbReference>
<dbReference type="AlphaFoldDB" id="A0A1X7VNB5"/>
<dbReference type="InterPro" id="IPR017441">
    <property type="entry name" value="Protein_kinase_ATP_BS"/>
</dbReference>
<dbReference type="GO" id="GO:0043235">
    <property type="term" value="C:receptor complex"/>
    <property type="evidence" value="ECO:0007669"/>
    <property type="project" value="TreeGrafter"/>
</dbReference>
<dbReference type="InterPro" id="IPR008266">
    <property type="entry name" value="Tyr_kinase_AS"/>
</dbReference>
<evidence type="ECO:0000256" key="15">
    <source>
        <dbReference type="PROSITE-ProRule" id="PRU10141"/>
    </source>
</evidence>
<feature type="domain" description="Ig-like" evidence="20">
    <location>
        <begin position="344"/>
        <end position="441"/>
    </location>
</feature>
<reference evidence="21" key="1">
    <citation type="submission" date="2017-05" db="UniProtKB">
        <authorList>
            <consortium name="EnsemblMetazoa"/>
        </authorList>
    </citation>
    <scope>IDENTIFICATION</scope>
</reference>
<keyword evidence="6" id="KW-0418">Kinase</keyword>
<keyword evidence="9 17" id="KW-0472">Membrane</keyword>
<evidence type="ECO:0000256" key="18">
    <source>
        <dbReference type="SAM" id="SignalP"/>
    </source>
</evidence>
<dbReference type="InterPro" id="IPR001245">
    <property type="entry name" value="Ser-Thr/Tyr_kinase_cat_dom"/>
</dbReference>
<evidence type="ECO:0000256" key="11">
    <source>
        <dbReference type="ARBA" id="ARBA00023157"/>
    </source>
</evidence>
<comment type="catalytic activity">
    <reaction evidence="14">
        <text>L-tyrosyl-[protein] + ATP = O-phospho-L-tyrosyl-[protein] + ADP + H(+)</text>
        <dbReference type="Rhea" id="RHEA:10596"/>
        <dbReference type="Rhea" id="RHEA-COMP:10136"/>
        <dbReference type="Rhea" id="RHEA-COMP:20101"/>
        <dbReference type="ChEBI" id="CHEBI:15378"/>
        <dbReference type="ChEBI" id="CHEBI:30616"/>
        <dbReference type="ChEBI" id="CHEBI:46858"/>
        <dbReference type="ChEBI" id="CHEBI:61978"/>
        <dbReference type="ChEBI" id="CHEBI:456216"/>
        <dbReference type="EC" id="2.7.10.1"/>
    </reaction>
</comment>
<evidence type="ECO:0000256" key="9">
    <source>
        <dbReference type="ARBA" id="ARBA00023136"/>
    </source>
</evidence>
<evidence type="ECO:0000256" key="2">
    <source>
        <dbReference type="ARBA" id="ARBA00011902"/>
    </source>
</evidence>
<evidence type="ECO:0000256" key="17">
    <source>
        <dbReference type="SAM" id="Phobius"/>
    </source>
</evidence>
<keyword evidence="8 17" id="KW-1133">Transmembrane helix</keyword>
<dbReference type="FunFam" id="1.10.510.10:FF:000554">
    <property type="entry name" value="Predicted protein"/>
    <property type="match status" value="1"/>
</dbReference>
<dbReference type="EC" id="2.7.10.1" evidence="2"/>
<keyword evidence="13" id="KW-0325">Glycoprotein</keyword>
<feature type="domain" description="Protein kinase" evidence="19">
    <location>
        <begin position="625"/>
        <end position="891"/>
    </location>
</feature>
<evidence type="ECO:0000259" key="19">
    <source>
        <dbReference type="PROSITE" id="PS50011"/>
    </source>
</evidence>
<dbReference type="PROSITE" id="PS50835">
    <property type="entry name" value="IG_LIKE"/>
    <property type="match status" value="2"/>
</dbReference>
<evidence type="ECO:0000256" key="3">
    <source>
        <dbReference type="ARBA" id="ARBA00022679"/>
    </source>
</evidence>
<dbReference type="CDD" id="cd00192">
    <property type="entry name" value="PTKc"/>
    <property type="match status" value="1"/>
</dbReference>
<dbReference type="Pfam" id="PF07714">
    <property type="entry name" value="PK_Tyr_Ser-Thr"/>
    <property type="match status" value="1"/>
</dbReference>
<evidence type="ECO:0000313" key="21">
    <source>
        <dbReference type="EnsemblMetazoa" id="Aqu2.1.41325_001"/>
    </source>
</evidence>
<dbReference type="GO" id="GO:0005886">
    <property type="term" value="C:plasma membrane"/>
    <property type="evidence" value="ECO:0007669"/>
    <property type="project" value="TreeGrafter"/>
</dbReference>
<keyword evidence="12" id="KW-0675">Receptor</keyword>
<dbReference type="Gene3D" id="3.30.200.20">
    <property type="entry name" value="Phosphorylase Kinase, domain 1"/>
    <property type="match status" value="1"/>
</dbReference>
<dbReference type="InterPro" id="IPR036179">
    <property type="entry name" value="Ig-like_dom_sf"/>
</dbReference>
<accession>A0A1X7VNB5</accession>
<evidence type="ECO:0000259" key="20">
    <source>
        <dbReference type="PROSITE" id="PS50835"/>
    </source>
</evidence>
<dbReference type="GO" id="GO:0005524">
    <property type="term" value="F:ATP binding"/>
    <property type="evidence" value="ECO:0007669"/>
    <property type="project" value="UniProtKB-UniRule"/>
</dbReference>
<feature type="region of interest" description="Disordered" evidence="16">
    <location>
        <begin position="905"/>
        <end position="929"/>
    </location>
</feature>
<dbReference type="PROSITE" id="PS50011">
    <property type="entry name" value="PROTEIN_KINASE_DOM"/>
    <property type="match status" value="1"/>
</dbReference>
<comment type="subcellular location">
    <subcellularLocation>
        <location evidence="1">Membrane</location>
        <topology evidence="1">Single-pass membrane protein</topology>
    </subcellularLocation>
</comment>
<name>A0A1X7VNB5_AMPQE</name>
<keyword evidence="7 15" id="KW-0067">ATP-binding</keyword>
<feature type="domain" description="Ig-like" evidence="20">
    <location>
        <begin position="50"/>
        <end position="132"/>
    </location>
</feature>
<keyword evidence="11" id="KW-1015">Disulfide bond</keyword>
<evidence type="ECO:0000256" key="16">
    <source>
        <dbReference type="SAM" id="MobiDB-lite"/>
    </source>
</evidence>
<dbReference type="GO" id="GO:0007169">
    <property type="term" value="P:cell surface receptor protein tyrosine kinase signaling pathway"/>
    <property type="evidence" value="ECO:0007669"/>
    <property type="project" value="TreeGrafter"/>
</dbReference>
<keyword evidence="4 17" id="KW-0812">Transmembrane</keyword>
<feature type="signal peptide" evidence="18">
    <location>
        <begin position="1"/>
        <end position="22"/>
    </location>
</feature>
<dbReference type="InterPro" id="IPR000719">
    <property type="entry name" value="Prot_kinase_dom"/>
</dbReference>
<protein>
    <recommendedName>
        <fullName evidence="2">receptor protein-tyrosine kinase</fullName>
        <ecNumber evidence="2">2.7.10.1</ecNumber>
    </recommendedName>
</protein>
<proteinExistence type="predicted"/>
<dbReference type="EnsemblMetazoa" id="Aqu2.1.41325_001">
    <property type="protein sequence ID" value="Aqu2.1.41325_001"/>
    <property type="gene ID" value="Aqu2.1.41325"/>
</dbReference>
<keyword evidence="5 15" id="KW-0547">Nucleotide-binding</keyword>
<dbReference type="InterPro" id="IPR013783">
    <property type="entry name" value="Ig-like_fold"/>
</dbReference>
<dbReference type="PRINTS" id="PR00109">
    <property type="entry name" value="TYRKINASE"/>
</dbReference>
<evidence type="ECO:0000256" key="12">
    <source>
        <dbReference type="ARBA" id="ARBA00023170"/>
    </source>
</evidence>